<dbReference type="PROSITE" id="PS51257">
    <property type="entry name" value="PROKAR_LIPOPROTEIN"/>
    <property type="match status" value="1"/>
</dbReference>
<comment type="caution">
    <text evidence="3">The sequence shown here is derived from an EMBL/GenBank/DDBJ whole genome shotgun (WGS) entry which is preliminary data.</text>
</comment>
<sequence>MPVLKVFFSAFILLLLTACGSPPAEDSAVPTPEKISIVPYTNPIYQSSAAIQLSLIGTFAGGLTEDLTAKATWASSDESIAKISNSGQLQAVAPGTVIISTTYKGVSASYSFTILSDLLPAEEIVSIGIKTTANAYLIGQSGVKFSIFVFYKDSSFSEIATGITWGSSNQTIATIDALGNLVFKAEGEVEINAIYQDFSASQKITVKPGIKSIAITSTQQSYFAMGDFVQLSLLAAFTDNSSEKIVDGIVWQTSDDSRATVTQDGLLNPLTVGPVDISATVFNLETTLSIYIDEIETNSIEPIQAFGKLPSKIVSTFKVLDGQGKPITGLAASGSDSWKTKFLVEENGVDVGKRSESFAQIIPIEDAGLVQPLVFALDISASISDSDFSLLIESIRNMIYVQASGGQLESKLLAGQTVSLVIFDQTADVWFGATNNLTIIAQKLNELALLNRQSRVDNNSTDLYGGTIKGLSQWNNESSSEGIVQGFLVLITDGAHESGTSSLSDVIAARGNKDVVVIFTAELEAGAAIPTELSKIASNGQVITTKGDFSLITLAVDTQNQLISDQLSSIYQLEYVTPKRQGTWELKVSLLDGSENVPYIFGQYDASKFTKTTPAEIKLSGVSAKGSSTKAYFNVSPQTEKLIKATTNWTAKQPDYVWTNHSFLVKNPTDNTIAALKMDDAQSDVIKIIDKNNYVAGTSPAQNVSFELAVNSSHTELVLSKYKLVDKEEINILALSSASAPSLFNWRIVEELAGADCKLAAKDSTTFADTLFNVTEAKLKINSETKLPGSCVIRVIDLANDGAIFDQYIVINEQGTAIDMSAYNPSDEKLIDFEDGQLAASMTGDWVVSENTYTATQGQYQVHSKKELAEGKASVLRMTVREAKSIQFQYKLNKGAGDEFGFFINKAYTKAAFYSDKAENDSEFKTTATYTFDGYEAPFLLEWIFIRSNNPAQNGNQITLDNIVLKK</sequence>
<dbReference type="Pfam" id="PF00092">
    <property type="entry name" value="VWA"/>
    <property type="match status" value="1"/>
</dbReference>
<dbReference type="RefSeq" id="WP_009837341.1">
    <property type="nucleotide sequence ID" value="NZ_AAOH01000002.1"/>
</dbReference>
<gene>
    <name evidence="3" type="ORF">PTD2_11644</name>
</gene>
<dbReference type="STRING" id="87626.PTD2_11644"/>
<dbReference type="InterPro" id="IPR008964">
    <property type="entry name" value="Invasin/intimin_cell_adhesion"/>
</dbReference>
<evidence type="ECO:0000313" key="4">
    <source>
        <dbReference type="Proteomes" id="UP000006201"/>
    </source>
</evidence>
<dbReference type="EMBL" id="AAOH01000002">
    <property type="protein sequence ID" value="EAR29467.1"/>
    <property type="molecule type" value="Genomic_DNA"/>
</dbReference>
<dbReference type="InterPro" id="IPR036465">
    <property type="entry name" value="vWFA_dom_sf"/>
</dbReference>
<dbReference type="InterPro" id="IPR002035">
    <property type="entry name" value="VWF_A"/>
</dbReference>
<dbReference type="HOGENOM" id="CLU_306264_0_0_6"/>
<dbReference type="InterPro" id="IPR003343">
    <property type="entry name" value="Big_2"/>
</dbReference>
<dbReference type="Pfam" id="PF02368">
    <property type="entry name" value="Big_2"/>
    <property type="match status" value="1"/>
</dbReference>
<dbReference type="SUPFAM" id="SSF49373">
    <property type="entry name" value="Invasin/intimin cell-adhesion fragments"/>
    <property type="match status" value="3"/>
</dbReference>
<organism evidence="3 4">
    <name type="scientific">Pseudoalteromonas tunicata D2</name>
    <dbReference type="NCBI Taxonomy" id="87626"/>
    <lineage>
        <taxon>Bacteria</taxon>
        <taxon>Pseudomonadati</taxon>
        <taxon>Pseudomonadota</taxon>
        <taxon>Gammaproteobacteria</taxon>
        <taxon>Alteromonadales</taxon>
        <taxon>Pseudoalteromonadaceae</taxon>
        <taxon>Pseudoalteromonas</taxon>
    </lineage>
</organism>
<feature type="domain" description="VWFA" evidence="2">
    <location>
        <begin position="372"/>
        <end position="570"/>
    </location>
</feature>
<evidence type="ECO:0000256" key="1">
    <source>
        <dbReference type="SAM" id="SignalP"/>
    </source>
</evidence>
<accession>A4C663</accession>
<reference evidence="3 4" key="1">
    <citation type="submission" date="2006-02" db="EMBL/GenBank/DDBJ databases">
        <authorList>
            <person name="Moran M.A."/>
            <person name="Kjelleberg S."/>
            <person name="Egan S."/>
            <person name="Saunders N."/>
            <person name="Thomas T."/>
            <person name="Ferriera S."/>
            <person name="Johnson J."/>
            <person name="Kravitz S."/>
            <person name="Halpern A."/>
            <person name="Remington K."/>
            <person name="Beeson K."/>
            <person name="Tran B."/>
            <person name="Rogers Y.-H."/>
            <person name="Friedman R."/>
            <person name="Venter J.C."/>
        </authorList>
    </citation>
    <scope>NUCLEOTIDE SEQUENCE [LARGE SCALE GENOMIC DNA]</scope>
    <source>
        <strain evidence="3 4">D2</strain>
    </source>
</reference>
<dbReference type="SUPFAM" id="SSF53300">
    <property type="entry name" value="vWA-like"/>
    <property type="match status" value="1"/>
</dbReference>
<dbReference type="eggNOG" id="COG5492">
    <property type="taxonomic scope" value="Bacteria"/>
</dbReference>
<dbReference type="Gene3D" id="2.60.40.1080">
    <property type="match status" value="3"/>
</dbReference>
<dbReference type="PROSITE" id="PS50234">
    <property type="entry name" value="VWFA"/>
    <property type="match status" value="1"/>
</dbReference>
<keyword evidence="1" id="KW-0732">Signal</keyword>
<dbReference type="eggNOG" id="COG2304">
    <property type="taxonomic scope" value="Bacteria"/>
</dbReference>
<feature type="signal peptide" evidence="1">
    <location>
        <begin position="1"/>
        <end position="24"/>
    </location>
</feature>
<dbReference type="CDD" id="cd00198">
    <property type="entry name" value="vWFA"/>
    <property type="match status" value="1"/>
</dbReference>
<protein>
    <submittedName>
        <fullName evidence="3">Bacterial surface protein</fullName>
    </submittedName>
</protein>
<dbReference type="SMART" id="SM00635">
    <property type="entry name" value="BID_2"/>
    <property type="match status" value="3"/>
</dbReference>
<feature type="chain" id="PRO_5002667174" evidence="1">
    <location>
        <begin position="25"/>
        <end position="967"/>
    </location>
</feature>
<dbReference type="Gene3D" id="3.40.50.410">
    <property type="entry name" value="von Willebrand factor, type A domain"/>
    <property type="match status" value="1"/>
</dbReference>
<proteinExistence type="predicted"/>
<dbReference type="AlphaFoldDB" id="A4C663"/>
<keyword evidence="4" id="KW-1185">Reference proteome</keyword>
<name>A4C663_9GAMM</name>
<dbReference type="Proteomes" id="UP000006201">
    <property type="component" value="Unassembled WGS sequence"/>
</dbReference>
<evidence type="ECO:0000313" key="3">
    <source>
        <dbReference type="EMBL" id="EAR29467.1"/>
    </source>
</evidence>
<evidence type="ECO:0000259" key="2">
    <source>
        <dbReference type="PROSITE" id="PS50234"/>
    </source>
</evidence>